<dbReference type="EMBL" id="JSYL01000005">
    <property type="protein sequence ID" value="KIA88848.1"/>
    <property type="molecule type" value="Genomic_DNA"/>
</dbReference>
<dbReference type="Pfam" id="PF12805">
    <property type="entry name" value="FUSC-like"/>
    <property type="match status" value="1"/>
</dbReference>
<gene>
    <name evidence="8" type="ORF">OA86_09355</name>
</gene>
<dbReference type="PANTHER" id="PTHR31086">
    <property type="entry name" value="ALUMINUM-ACTIVATED MALATE TRANSPORTER 10"/>
    <property type="match status" value="1"/>
</dbReference>
<feature type="transmembrane region" description="Helical" evidence="5">
    <location>
        <begin position="420"/>
        <end position="439"/>
    </location>
</feature>
<evidence type="ECO:0000256" key="2">
    <source>
        <dbReference type="ARBA" id="ARBA00022692"/>
    </source>
</evidence>
<name>A0A0C1FAB5_9FLAO</name>
<evidence type="ECO:0000259" key="6">
    <source>
        <dbReference type="Pfam" id="PF12805"/>
    </source>
</evidence>
<dbReference type="Proteomes" id="UP000031473">
    <property type="component" value="Unassembled WGS sequence"/>
</dbReference>
<keyword evidence="4 5" id="KW-0472">Membrane</keyword>
<keyword evidence="2 5" id="KW-0812">Transmembrane</keyword>
<reference evidence="8 9" key="1">
    <citation type="submission" date="2014-10" db="EMBL/GenBank/DDBJ databases">
        <title>Kaistella jeonii genome.</title>
        <authorList>
            <person name="Clayton J.T."/>
            <person name="Newman J.D."/>
        </authorList>
    </citation>
    <scope>NUCLEOTIDE SEQUENCE [LARGE SCALE GENOMIC DNA]</scope>
    <source>
        <strain evidence="8 9">DSM 17048</strain>
    </source>
</reference>
<dbReference type="Pfam" id="PF13515">
    <property type="entry name" value="FUSC_2"/>
    <property type="match status" value="1"/>
</dbReference>
<evidence type="ECO:0000313" key="9">
    <source>
        <dbReference type="Proteomes" id="UP000031473"/>
    </source>
</evidence>
<dbReference type="AlphaFoldDB" id="A0A0C1FAB5"/>
<protein>
    <submittedName>
        <fullName evidence="8">Membrane protein</fullName>
    </submittedName>
</protein>
<feature type="transmembrane region" description="Helical" evidence="5">
    <location>
        <begin position="140"/>
        <end position="158"/>
    </location>
</feature>
<keyword evidence="3 5" id="KW-1133">Transmembrane helix</keyword>
<feature type="domain" description="Integral membrane bound transporter" evidence="7">
    <location>
        <begin position="417"/>
        <end position="534"/>
    </location>
</feature>
<evidence type="ECO:0000259" key="7">
    <source>
        <dbReference type="Pfam" id="PF13515"/>
    </source>
</evidence>
<feature type="transmembrane region" description="Helical" evidence="5">
    <location>
        <begin position="67"/>
        <end position="85"/>
    </location>
</feature>
<dbReference type="OrthoDB" id="8670769at2"/>
<dbReference type="InterPro" id="IPR032692">
    <property type="entry name" value="YccS_N"/>
</dbReference>
<dbReference type="GO" id="GO:0016020">
    <property type="term" value="C:membrane"/>
    <property type="evidence" value="ECO:0007669"/>
    <property type="project" value="UniProtKB-SubCell"/>
</dbReference>
<evidence type="ECO:0000313" key="8">
    <source>
        <dbReference type="EMBL" id="KIA88848.1"/>
    </source>
</evidence>
<feature type="transmembrane region" description="Helical" evidence="5">
    <location>
        <begin position="15"/>
        <end position="38"/>
    </location>
</feature>
<feature type="domain" description="Integral membrane protein YccS N-terminal" evidence="6">
    <location>
        <begin position="68"/>
        <end position="336"/>
    </location>
</feature>
<evidence type="ECO:0000256" key="3">
    <source>
        <dbReference type="ARBA" id="ARBA00022989"/>
    </source>
</evidence>
<feature type="transmembrane region" description="Helical" evidence="5">
    <location>
        <begin position="91"/>
        <end position="109"/>
    </location>
</feature>
<feature type="transmembrane region" description="Helical" evidence="5">
    <location>
        <begin position="116"/>
        <end position="134"/>
    </location>
</feature>
<evidence type="ECO:0000256" key="4">
    <source>
        <dbReference type="ARBA" id="ARBA00023136"/>
    </source>
</evidence>
<accession>A0A0C1FAB5</accession>
<dbReference type="STRING" id="266749.SAMN05421876_10758"/>
<dbReference type="InterPro" id="IPR049453">
    <property type="entry name" value="Memb_transporter_dom"/>
</dbReference>
<feature type="transmembrane region" description="Helical" evidence="5">
    <location>
        <begin position="522"/>
        <end position="544"/>
    </location>
</feature>
<sequence length="753" mass="86573">MNYATEFKKFATSQYIFSAVRITLAIVVPSIIFVYFGLLKEFFLFPLATSFVGLTDQPGPFVRRRNSLILAIVCFFFVALIASVIKDYPPLIYVEIVVFGLFFSIIGVYGQRLAAVGSLSLVVLAIFIDGHLTGENIIKSSFIFLAGSICYLLIFLVVSRIQPYKLAGQMIGENYLLLADYLKIKSKFYLDKPDFANLYSEVIAEQIKIKNLQEETRETVFKTRKIVNESTTTSRLLMLMFLNSIDLHEKLMTSDSDYKKVQESFGDTGFLKSISLYLEKLSEELSNIGIALQSGSKAKPILQIEGELNKIFDEYFDLRNQKLKSDNLENFMIMRLILVRITDITDEVKTIYKVFVQDQKLAKSLSTGLDLEKFLPSTQKLNLKVLWNNFSLKSSQFRHSIRIVLALLIGYLFSKLEFLGIGHSYWILITIVAIMRPAYSTTKHRNLLRLYGTVAGAVVAYLILFGISSSAFLFALLMINMILCFSFLKANYFWAVFFMTIYVFLSFNFLKPGNVNMIFKDRILDTAIGGIVAFGVSYFIFPVWEHTQNLDLMKKAAKSNLKYFTAVMNFFNDKNTAIQEYKLKRKDAIIDLANLSDNFQRMISDPKNQQKKLENIHQFVNTAHLITAYIASFSQYPKSAKDYPEIDFESWKRKISAELLRTNLILEQKKFHENIREESALKPGDSVEKLMEIRKKEITENEISNLRDPNRITHLTELKNLQEILELIYDVAKEQRKGAEKFEPEIQSTMVKQ</sequence>
<feature type="transmembrane region" description="Helical" evidence="5">
    <location>
        <begin position="491"/>
        <end position="510"/>
    </location>
</feature>
<keyword evidence="9" id="KW-1185">Reference proteome</keyword>
<evidence type="ECO:0000256" key="1">
    <source>
        <dbReference type="ARBA" id="ARBA00004141"/>
    </source>
</evidence>
<organism evidence="8 9">
    <name type="scientific">Kaistella jeonii</name>
    <dbReference type="NCBI Taxonomy" id="266749"/>
    <lineage>
        <taxon>Bacteria</taxon>
        <taxon>Pseudomonadati</taxon>
        <taxon>Bacteroidota</taxon>
        <taxon>Flavobacteriia</taxon>
        <taxon>Flavobacteriales</taxon>
        <taxon>Weeksellaceae</taxon>
        <taxon>Chryseobacterium group</taxon>
        <taxon>Kaistella</taxon>
    </lineage>
</organism>
<comment type="subcellular location">
    <subcellularLocation>
        <location evidence="1">Membrane</location>
        <topology evidence="1">Multi-pass membrane protein</topology>
    </subcellularLocation>
</comment>
<evidence type="ECO:0000256" key="5">
    <source>
        <dbReference type="SAM" id="Phobius"/>
    </source>
</evidence>
<proteinExistence type="predicted"/>
<feature type="transmembrane region" description="Helical" evidence="5">
    <location>
        <begin position="451"/>
        <end position="479"/>
    </location>
</feature>
<comment type="caution">
    <text evidence="8">The sequence shown here is derived from an EMBL/GenBank/DDBJ whole genome shotgun (WGS) entry which is preliminary data.</text>
</comment>
<dbReference type="RefSeq" id="WP_039352091.1">
    <property type="nucleotide sequence ID" value="NZ_FOLA01000007.1"/>
</dbReference>